<evidence type="ECO:0000313" key="2">
    <source>
        <dbReference type="EMBL" id="PZQ95611.1"/>
    </source>
</evidence>
<feature type="chain" id="PRO_5015918797" description="17 kDa surface antigen" evidence="1">
    <location>
        <begin position="25"/>
        <end position="66"/>
    </location>
</feature>
<evidence type="ECO:0000313" key="3">
    <source>
        <dbReference type="Proteomes" id="UP000248975"/>
    </source>
</evidence>
<evidence type="ECO:0000256" key="1">
    <source>
        <dbReference type="SAM" id="SignalP"/>
    </source>
</evidence>
<dbReference type="AlphaFoldDB" id="A0A2W5RY98"/>
<gene>
    <name evidence="2" type="ORF">DI533_18350</name>
</gene>
<evidence type="ECO:0008006" key="4">
    <source>
        <dbReference type="Google" id="ProtNLM"/>
    </source>
</evidence>
<organism evidence="2 3">
    <name type="scientific">Cereibacter sphaeroides</name>
    <name type="common">Rhodobacter sphaeroides</name>
    <dbReference type="NCBI Taxonomy" id="1063"/>
    <lineage>
        <taxon>Bacteria</taxon>
        <taxon>Pseudomonadati</taxon>
        <taxon>Pseudomonadota</taxon>
        <taxon>Alphaproteobacteria</taxon>
        <taxon>Rhodobacterales</taxon>
        <taxon>Paracoccaceae</taxon>
        <taxon>Cereibacter</taxon>
    </lineage>
</organism>
<proteinExistence type="predicted"/>
<protein>
    <recommendedName>
        <fullName evidence="4">17 kDa surface antigen</fullName>
    </recommendedName>
</protein>
<sequence>MQMQTRNPLMAAATAMTLFLTVAACGNTTGQRVATGALGGAVAGQVIADDPLAGAAIGGIGGALIK</sequence>
<feature type="signal peptide" evidence="1">
    <location>
        <begin position="1"/>
        <end position="24"/>
    </location>
</feature>
<comment type="caution">
    <text evidence="2">The sequence shown here is derived from an EMBL/GenBank/DDBJ whole genome shotgun (WGS) entry which is preliminary data.</text>
</comment>
<reference evidence="2 3" key="1">
    <citation type="submission" date="2017-08" db="EMBL/GenBank/DDBJ databases">
        <title>Infants hospitalized years apart are colonized by the same room-sourced microbial strains.</title>
        <authorList>
            <person name="Brooks B."/>
            <person name="Olm M.R."/>
            <person name="Firek B.A."/>
            <person name="Baker R."/>
            <person name="Thomas B.C."/>
            <person name="Morowitz M.J."/>
            <person name="Banfield J.F."/>
        </authorList>
    </citation>
    <scope>NUCLEOTIDE SEQUENCE [LARGE SCALE GENOMIC DNA]</scope>
    <source>
        <strain evidence="2">S2_003_000_R2_11</strain>
    </source>
</reference>
<dbReference type="EMBL" id="QFQS01000006">
    <property type="protein sequence ID" value="PZQ95611.1"/>
    <property type="molecule type" value="Genomic_DNA"/>
</dbReference>
<dbReference type="PROSITE" id="PS51257">
    <property type="entry name" value="PROKAR_LIPOPROTEIN"/>
    <property type="match status" value="1"/>
</dbReference>
<accession>A0A2W5RY98</accession>
<keyword evidence="1" id="KW-0732">Signal</keyword>
<name>A0A2W5RY98_CERSP</name>
<dbReference type="Proteomes" id="UP000248975">
    <property type="component" value="Unassembled WGS sequence"/>
</dbReference>